<reference evidence="1" key="1">
    <citation type="submission" date="2018-02" db="EMBL/GenBank/DDBJ databases">
        <title>Rhizophora mucronata_Transcriptome.</title>
        <authorList>
            <person name="Meera S.P."/>
            <person name="Sreeshan A."/>
            <person name="Augustine A."/>
        </authorList>
    </citation>
    <scope>NUCLEOTIDE SEQUENCE</scope>
    <source>
        <tissue evidence="1">Leaf</tissue>
    </source>
</reference>
<dbReference type="AlphaFoldDB" id="A0A2P2IZQ5"/>
<organism evidence="1">
    <name type="scientific">Rhizophora mucronata</name>
    <name type="common">Asiatic mangrove</name>
    <dbReference type="NCBI Taxonomy" id="61149"/>
    <lineage>
        <taxon>Eukaryota</taxon>
        <taxon>Viridiplantae</taxon>
        <taxon>Streptophyta</taxon>
        <taxon>Embryophyta</taxon>
        <taxon>Tracheophyta</taxon>
        <taxon>Spermatophyta</taxon>
        <taxon>Magnoliopsida</taxon>
        <taxon>eudicotyledons</taxon>
        <taxon>Gunneridae</taxon>
        <taxon>Pentapetalae</taxon>
        <taxon>rosids</taxon>
        <taxon>fabids</taxon>
        <taxon>Malpighiales</taxon>
        <taxon>Rhizophoraceae</taxon>
        <taxon>Rhizophora</taxon>
    </lineage>
</organism>
<proteinExistence type="predicted"/>
<dbReference type="EMBL" id="GGEC01006197">
    <property type="protein sequence ID" value="MBW86680.1"/>
    <property type="molecule type" value="Transcribed_RNA"/>
</dbReference>
<sequence length="78" mass="9184">MLERRLGLEGGLRQKGLFPSDKTQFRGCTKGYPGYRSLFPRNYILQQGSKRNLQSNKKKEERVSLHSTWFWPTGEHRT</sequence>
<evidence type="ECO:0000313" key="1">
    <source>
        <dbReference type="EMBL" id="MBW86680.1"/>
    </source>
</evidence>
<accession>A0A2P2IZQ5</accession>
<name>A0A2P2IZQ5_RHIMU</name>
<protein>
    <submittedName>
        <fullName evidence="1">Uncharacterized protein</fullName>
    </submittedName>
</protein>